<feature type="compositionally biased region" description="Basic residues" evidence="1">
    <location>
        <begin position="39"/>
        <end position="52"/>
    </location>
</feature>
<dbReference type="EMBL" id="CADCTL010000026">
    <property type="protein sequence ID" value="CAA9215548.1"/>
    <property type="molecule type" value="Genomic_DNA"/>
</dbReference>
<feature type="compositionally biased region" description="Basic residues" evidence="1">
    <location>
        <begin position="177"/>
        <end position="187"/>
    </location>
</feature>
<reference evidence="2" key="1">
    <citation type="submission" date="2020-02" db="EMBL/GenBank/DDBJ databases">
        <authorList>
            <person name="Meier V. D."/>
        </authorList>
    </citation>
    <scope>NUCLEOTIDE SEQUENCE</scope>
    <source>
        <strain evidence="2">AVDCRST_MAG04</strain>
    </source>
</reference>
<keyword evidence="2" id="KW-0560">Oxidoreductase</keyword>
<feature type="compositionally biased region" description="Low complexity" evidence="1">
    <location>
        <begin position="103"/>
        <end position="118"/>
    </location>
</feature>
<feature type="region of interest" description="Disordered" evidence="1">
    <location>
        <begin position="87"/>
        <end position="195"/>
    </location>
</feature>
<evidence type="ECO:0000313" key="2">
    <source>
        <dbReference type="EMBL" id="CAA9215548.1"/>
    </source>
</evidence>
<dbReference type="GO" id="GO:0016491">
    <property type="term" value="F:oxidoreductase activity"/>
    <property type="evidence" value="ECO:0007669"/>
    <property type="project" value="UniProtKB-KW"/>
</dbReference>
<gene>
    <name evidence="2" type="ORF">AVDCRST_MAG04-358</name>
</gene>
<protein>
    <submittedName>
        <fullName evidence="2">Ubiquinol-cytochrome C reductase iron-sulfur subunit</fullName>
        <ecNumber evidence="2">1.10.2.2</ecNumber>
    </submittedName>
</protein>
<proteinExistence type="predicted"/>
<evidence type="ECO:0000256" key="1">
    <source>
        <dbReference type="SAM" id="MobiDB-lite"/>
    </source>
</evidence>
<feature type="non-terminal residue" evidence="2">
    <location>
        <position position="1"/>
    </location>
</feature>
<sequence length="195" mass="20835">GRHLGAARGTAGPWTRPRRGPGRRGRDAAGLPVPDHGRLHGGRRGRARRALHRLHEPVARRAGAGEHGGGLVAHRGGVGGDDRVARQAGLRAPPHGGGGPGGPANAAVRAARPGAGPVAREEGRVAGAARRLHPPRLRPAWAEAERQPRRVRRLVLPVPRQPLRHLGPHPEGARPGQPRRARLRLHLRHPDPHRL</sequence>
<name>A0A6J4H7J1_9PROT</name>
<dbReference type="EC" id="1.10.2.2" evidence="2"/>
<dbReference type="AlphaFoldDB" id="A0A6J4H7J1"/>
<feature type="non-terminal residue" evidence="2">
    <location>
        <position position="195"/>
    </location>
</feature>
<accession>A0A6J4H7J1</accession>
<organism evidence="2">
    <name type="scientific">uncultured Acetobacteraceae bacterium</name>
    <dbReference type="NCBI Taxonomy" id="169975"/>
    <lineage>
        <taxon>Bacteria</taxon>
        <taxon>Pseudomonadati</taxon>
        <taxon>Pseudomonadota</taxon>
        <taxon>Alphaproteobacteria</taxon>
        <taxon>Acetobacterales</taxon>
        <taxon>Acetobacteraceae</taxon>
        <taxon>environmental samples</taxon>
    </lineage>
</organism>
<feature type="region of interest" description="Disordered" evidence="1">
    <location>
        <begin position="1"/>
        <end position="71"/>
    </location>
</feature>